<evidence type="ECO:0000313" key="1">
    <source>
        <dbReference type="EMBL" id="CAI2364657.1"/>
    </source>
</evidence>
<reference evidence="1" key="1">
    <citation type="submission" date="2023-07" db="EMBL/GenBank/DDBJ databases">
        <authorList>
            <consortium name="AG Swart"/>
            <person name="Singh M."/>
            <person name="Singh A."/>
            <person name="Seah K."/>
            <person name="Emmerich C."/>
        </authorList>
    </citation>
    <scope>NUCLEOTIDE SEQUENCE</scope>
    <source>
        <strain evidence="1">DP1</strain>
    </source>
</reference>
<sequence>MDLPKCCNKKCFSISSVYLEEKSKYACQSCAQLKFLKDQKVLLIDPKVPNDTLTGLSQCIKLFSQSVDEDDDEDTMEEAKTLIAKFDEEISKLCSKLEKSSSDGAYHHFMSIQEDAQALFATLKKENLYIEFATKFVFDQTLHQCSGKEHSSQSHKTSQPQVVNTPMHAVQDACGEGTPSCNSQSIGQIKERLEKLTEEINNLDPSLGQHKTTTLTVINSMKTLLKHFEGLHEKRINQLKNYDELYKTELEQKDKLIKILQDDAQKESDKLHQQLYEKDQEIDERNKKITELLKTKDVPMELELECMKAQTCDSTALPQIESYTKGEFSDLHNKNVGYPSEVDPDSTLTLDLDDKSHLKLISAAKKRFPNMECLKIFRLRNVKQSILKKLIVNHCPLEVQKLKMGFDTCHRFDYSIYLKEMGLISKCVTKELQLWDFKFKQDNIAKIFENYKHVEKINFHFCLFEIFSSPDFRDSLQGSKIKNICFDYVGFHVWGDWKIDPTHFINLIKGFSKSEDFKKSIEMIEATRSSLSDEDLKPILDKYGFENVALNTKFVSADY</sequence>
<keyword evidence="2" id="KW-1185">Reference proteome</keyword>
<organism evidence="1 2">
    <name type="scientific">Euplotes crassus</name>
    <dbReference type="NCBI Taxonomy" id="5936"/>
    <lineage>
        <taxon>Eukaryota</taxon>
        <taxon>Sar</taxon>
        <taxon>Alveolata</taxon>
        <taxon>Ciliophora</taxon>
        <taxon>Intramacronucleata</taxon>
        <taxon>Spirotrichea</taxon>
        <taxon>Hypotrichia</taxon>
        <taxon>Euplotida</taxon>
        <taxon>Euplotidae</taxon>
        <taxon>Moneuplotes</taxon>
    </lineage>
</organism>
<accession>A0AAD1UCC9</accession>
<dbReference type="AlphaFoldDB" id="A0AAD1UCC9"/>
<gene>
    <name evidence="1" type="ORF">ECRASSUSDP1_LOCUS6002</name>
</gene>
<proteinExistence type="predicted"/>
<evidence type="ECO:0000313" key="2">
    <source>
        <dbReference type="Proteomes" id="UP001295684"/>
    </source>
</evidence>
<dbReference type="Proteomes" id="UP001295684">
    <property type="component" value="Unassembled WGS sequence"/>
</dbReference>
<comment type="caution">
    <text evidence="1">The sequence shown here is derived from an EMBL/GenBank/DDBJ whole genome shotgun (WGS) entry which is preliminary data.</text>
</comment>
<dbReference type="EMBL" id="CAMPGE010005816">
    <property type="protein sequence ID" value="CAI2364657.1"/>
    <property type="molecule type" value="Genomic_DNA"/>
</dbReference>
<name>A0AAD1UCC9_EUPCR</name>
<protein>
    <submittedName>
        <fullName evidence="1">Uncharacterized protein</fullName>
    </submittedName>
</protein>